<comment type="caution">
    <text evidence="4">The sequence shown here is derived from an EMBL/GenBank/DDBJ whole genome shotgun (WGS) entry which is preliminary data.</text>
</comment>
<name>A0ABT2HXW5_9MICO</name>
<keyword evidence="5" id="KW-1185">Reference proteome</keyword>
<feature type="domain" description="DUF5979" evidence="3">
    <location>
        <begin position="619"/>
        <end position="721"/>
    </location>
</feature>
<dbReference type="EMBL" id="JALXSQ010000027">
    <property type="protein sequence ID" value="MCT2043149.1"/>
    <property type="molecule type" value="Genomic_DNA"/>
</dbReference>
<dbReference type="Proteomes" id="UP001525379">
    <property type="component" value="Unassembled WGS sequence"/>
</dbReference>
<sequence length="2093" mass="220776">MGNEYLMPLRKILVLVLSIVIIAAGATVLLPPARKAAAASISDMGDCEFRTSSTNSVSYNVSRQLCFLDLTGIDPNITGSQPVTKRVGAYTLKFTWNTIRARATGDPVYLESRATYSTRAAFGNVNNDGAMFPGGSGRPIVHQKGSPWTVADDSFVRFQISNISITDTQTGEPVNNYAFNVIDAEETSIGEGISIDNGDSSYASLPIKYLTPPENGQACSIRAAAGSEVTGRSVLEPRPALDRDFVCENDRTNPGSFVATLNNPKQFTVTTWTDAEQAFALSLTLGRAGGELKGDTLALNGGTSGPSAYEQLVYGAETGFDLKAWNTVSTESSPFVYIPRTAADRSIGPQDGSTVGYFRVPSVAADGSPTGAGTLYYQSTGDNVPGGNRSLVFLRYTPKWTCSVSVGQKDQKVADLPPANPTSTFKAVSDITGSAVTFLTRNDTAKGTSTVEVTNPDNLPISCRVNWVSNYKASTLDVTKLVSGTASGFPEVQNRSYVLNYSCTLAGYSKAYPSLPLSGRIPIERNATERMVSLPQGASCTFSESFPPMADPNNPGSTTTQPALPGKTLTLTWGDNAAGTGTYDSFDGSNTLPNSSVTLGAQTKVSATNRFDYRGGTVDFSKTITGEPVRELANTTRTYNFAWGCKDTDRSGTFSMTVTYVADGTASGTGPTLTDVPVARDCWVRATSNLTDKESARVESLPRTMTTSGDAADASADQAAESDPNTYHFRLKDYKEPSGENPNLITSPNASRMSVHLVHPYRYKTEELRVQKTLTGTGAEGARREIGLAATPFTVNYRCTYGIDRVKEGTVHIGLDPTQPGVVPSVPLGASCSVWETTASAPKGTNVQFVERDSSGKPVTTVESADPNDTTTKLDNAAAQSTPVHTMHEASNDNSNLIKITNRYDQRLGTVSLTKLVDRGGIVGTLPTTYDFSFTCGVRTVQNADGSYVGVPIAGTVTAREGASLALRATEGDAASLQLLNDGDNGELRVPFGNDCEITERTPAKLPPGVSLVSDRSVVEAVDAASNSVTVTNTFAAAGAGLTLDQQFLGNSKLAPATGANYQLTCENGFTQAITLTPTAPRTTISATSTPSGTACRLVETARDTGVRTINGVTFPIDRTSSALLPADGSHPGIDVSLPETNGAPQTIDVSFTVGDSSVLTLSHDYRYEFASVSAEKVVAFDAATQQWISETRKQTKRDRSFTLTLTCVRPTGEVSASEITLSASKTSLAGELASLGDEAVGSSCTAAELASTTAAGVRLTTEASYNGSPDADPATPSQAVAFTVGASNTITLTNTYSRDLINVELNKIARFPHNVDSSIRSLYGAALNEYLHDHTFTLDCRDPEAANAPLGSPLTGAIKGEGSYSFTGVPSGLNCHISGDGFTQLDLADSTSGRALESHFTTSKVEWIVDDNAATEHVDTNLGDGITDSPYWLVPSNDSATHQIDVVNNYEFVMQDVVRSKQVIATQAGLNLLDQTQPTFSFTFRCSGVGYGDWAGINDPSIPNPLSYRSFTDTPVTTGTPASGEPERFVRTYTSPSVQVPAGALCEGTELDPTGTPPELQHTAKWLDAAGNQHDGTTMRARIADGYGHGTNNLTFINEYTRRMVPVQLSMLHAGFWADADARGYTLHVTCTDPSATTAETTVPLESAIIDSSVAQASAPQRGTLVSLPAGADCSLSVADSSALAPRSDLEMLRGSRTPFVSFGLWTGEGTAYPPNGAEASNPRLAPAENLPYSSSVTDAMKDYTFAFSVPANANVGAGRTAALTVAAEAVHPQAYADITLTKNVAGDIGKSGEFRFESSCLHGGSVTVRPGESFTLPRVPVTNRCTLTETDDGVAGSEAQLSVTSHGEHIKFDAARDLENAPSALAGQAGEHSVTFEVRPVTDPADPGTSGSRWAMDLLNTFPAIDIEKTIAGPTTLVPPDNAVLDQNATSFEVTYAIRNNGGVEASKLTLSDPSLAGRTLTRGNQSYTVPSDGTIDPGFCGFDAAGTIAPDATLSCTFTASIAEPVPQYLEIDGGPVTVTAATASGTVSDQDSFSAVRPIVGFLPMTGMQTLVLILLFGLAVVAYGLWRKRRSSRDESREVAPMNELVHG</sequence>
<keyword evidence="2" id="KW-0472">Membrane</keyword>
<proteinExistence type="predicted"/>
<evidence type="ECO:0000313" key="5">
    <source>
        <dbReference type="Proteomes" id="UP001525379"/>
    </source>
</evidence>
<dbReference type="InterPro" id="IPR046022">
    <property type="entry name" value="DUF5979"/>
</dbReference>
<evidence type="ECO:0000256" key="1">
    <source>
        <dbReference type="SAM" id="MobiDB-lite"/>
    </source>
</evidence>
<feature type="region of interest" description="Disordered" evidence="1">
    <location>
        <begin position="694"/>
        <end position="725"/>
    </location>
</feature>
<reference evidence="4 5" key="1">
    <citation type="submission" date="2022-04" db="EMBL/GenBank/DDBJ databases">
        <title>Human microbiome associated bacterial genomes.</title>
        <authorList>
            <person name="Sandstrom S."/>
            <person name="Salamzade R."/>
            <person name="Kalan L.R."/>
        </authorList>
    </citation>
    <scope>NUCLEOTIDE SEQUENCE [LARGE SCALE GENOMIC DNA]</scope>
    <source>
        <strain evidence="5">p3-SID1799</strain>
    </source>
</reference>
<accession>A0ABT2HXW5</accession>
<feature type="domain" description="DUF5979" evidence="3">
    <location>
        <begin position="768"/>
        <end position="871"/>
    </location>
</feature>
<feature type="compositionally biased region" description="Low complexity" evidence="1">
    <location>
        <begin position="710"/>
        <end position="723"/>
    </location>
</feature>
<dbReference type="Pfam" id="PF19407">
    <property type="entry name" value="DUF5979"/>
    <property type="match status" value="6"/>
</dbReference>
<organism evidence="4 5">
    <name type="scientific">Pseudoclavibacter albus</name>
    <dbReference type="NCBI Taxonomy" id="272241"/>
    <lineage>
        <taxon>Bacteria</taxon>
        <taxon>Bacillati</taxon>
        <taxon>Actinomycetota</taxon>
        <taxon>Actinomycetes</taxon>
        <taxon>Micrococcales</taxon>
        <taxon>Microbacteriaceae</taxon>
        <taxon>Pseudoclavibacter</taxon>
    </lineage>
</organism>
<keyword evidence="2" id="KW-1133">Transmembrane helix</keyword>
<feature type="domain" description="DUF5979" evidence="3">
    <location>
        <begin position="912"/>
        <end position="1036"/>
    </location>
</feature>
<feature type="domain" description="DUF5979" evidence="3">
    <location>
        <begin position="1780"/>
        <end position="1848"/>
    </location>
</feature>
<feature type="domain" description="DUF5979" evidence="3">
    <location>
        <begin position="1192"/>
        <end position="1297"/>
    </location>
</feature>
<feature type="transmembrane region" description="Helical" evidence="2">
    <location>
        <begin position="2046"/>
        <end position="2071"/>
    </location>
</feature>
<evidence type="ECO:0000256" key="2">
    <source>
        <dbReference type="SAM" id="Phobius"/>
    </source>
</evidence>
<evidence type="ECO:0000313" key="4">
    <source>
        <dbReference type="EMBL" id="MCT2043149.1"/>
    </source>
</evidence>
<feature type="domain" description="DUF5979" evidence="3">
    <location>
        <begin position="476"/>
        <end position="612"/>
    </location>
</feature>
<gene>
    <name evidence="4" type="ORF">M3D15_07370</name>
</gene>
<keyword evidence="2" id="KW-0812">Transmembrane</keyword>
<dbReference type="RefSeq" id="WP_260104406.1">
    <property type="nucleotide sequence ID" value="NZ_JALXSQ010000027.1"/>
</dbReference>
<protein>
    <submittedName>
        <fullName evidence="4">DUF5979 domain-containing protein</fullName>
    </submittedName>
</protein>
<evidence type="ECO:0000259" key="3">
    <source>
        <dbReference type="Pfam" id="PF19407"/>
    </source>
</evidence>